<feature type="compositionally biased region" description="Basic and acidic residues" evidence="1">
    <location>
        <begin position="555"/>
        <end position="574"/>
    </location>
</feature>
<feature type="compositionally biased region" description="Acidic residues" evidence="1">
    <location>
        <begin position="204"/>
        <end position="253"/>
    </location>
</feature>
<dbReference type="GeneID" id="40729087"/>
<feature type="region of interest" description="Disordered" evidence="1">
    <location>
        <begin position="531"/>
        <end position="576"/>
    </location>
</feature>
<sequence>MARTKGITLRVRKATEDAATDTATADTTAAPVPSSTGEPDQPETQLEDEELTPANAALSRSRSSRLSRARSHEEAFGAASSSARATPARRSRRQPTKQEQQEDIDMGSSQPSGDAQGEDDPEADDAEAAYNASSTPRSRSARTRVKSSATPVPQTPSAASRSKRSPRKAARTSVAGRRGAGRATGTPADDDDLDASEQPVGEADKEEDGEAEDAVAGDDAEVDEGEGEDDADEDDADADADGDGDNDDEAGVDEEGHKTITIKGTKYRLEADEEEVILPSDPDGDKKVDEKGRLQGGRQYKAYNFTSEHRSDPEKVYMLAIDAARSAGYRDSLYFFRRNPQIFKIELFQAEKEKLIDDGRLSGQLKTRNVTMVPARNVYKLHGARFLSGGKAIIDDYYEAEARASGVKEGKTVGGMSTEEQEKRREAERERERPKKKADTFSYTTIDPQGDPVVTQFGDAGQAPWVRAGNWQSRKAALQRMDITEENWMLEMARSVRGMNTELNDTRKDRFSAFPRFNRYLDIADVVTADESKDEVADGEAEPEDDPEALNDLPPWEREKLPVPKAEELEEGSKKRQALLQDKLDTQRRSGPPIGVYEPNTHLPHFSVLTQPTQASFVKLAQRPAYIDDQSQARGDRRPILGGDKLGSGAWGIASVSVECLPPAPLPGYIAVPAGEAAALNESV</sequence>
<proteinExistence type="predicted"/>
<feature type="compositionally biased region" description="Basic residues" evidence="1">
    <location>
        <begin position="161"/>
        <end position="170"/>
    </location>
</feature>
<feature type="region of interest" description="Disordered" evidence="1">
    <location>
        <begin position="408"/>
        <end position="452"/>
    </location>
</feature>
<feature type="compositionally biased region" description="Acidic residues" evidence="1">
    <location>
        <begin position="116"/>
        <end position="127"/>
    </location>
</feature>
<feature type="compositionally biased region" description="Low complexity" evidence="1">
    <location>
        <begin position="128"/>
        <end position="138"/>
    </location>
</feature>
<dbReference type="RefSeq" id="XP_029737097.1">
    <property type="nucleotide sequence ID" value="XM_029886784.1"/>
</dbReference>
<dbReference type="KEGG" id="sgra:EX895_006192"/>
<dbReference type="Proteomes" id="UP000306050">
    <property type="component" value="Chromosome SGRAM_8"/>
</dbReference>
<dbReference type="EMBL" id="SRRM01000021">
    <property type="protein sequence ID" value="TKY85112.1"/>
    <property type="molecule type" value="Genomic_DNA"/>
</dbReference>
<dbReference type="OrthoDB" id="5598844at2759"/>
<feature type="region of interest" description="Disordered" evidence="1">
    <location>
        <begin position="1"/>
        <end position="259"/>
    </location>
</feature>
<feature type="compositionally biased region" description="Basic and acidic residues" evidence="1">
    <location>
        <begin position="420"/>
        <end position="439"/>
    </location>
</feature>
<feature type="compositionally biased region" description="Acidic residues" evidence="1">
    <location>
        <begin position="537"/>
        <end position="549"/>
    </location>
</feature>
<feature type="compositionally biased region" description="Polar residues" evidence="1">
    <location>
        <begin position="33"/>
        <end position="44"/>
    </location>
</feature>
<dbReference type="Pfam" id="PF08624">
    <property type="entry name" value="CRC_subunit"/>
    <property type="match status" value="1"/>
</dbReference>
<organism evidence="2 3">
    <name type="scientific">Sporisorium graminicola</name>
    <dbReference type="NCBI Taxonomy" id="280036"/>
    <lineage>
        <taxon>Eukaryota</taxon>
        <taxon>Fungi</taxon>
        <taxon>Dikarya</taxon>
        <taxon>Basidiomycota</taxon>
        <taxon>Ustilaginomycotina</taxon>
        <taxon>Ustilaginomycetes</taxon>
        <taxon>Ustilaginales</taxon>
        <taxon>Ustilaginaceae</taxon>
        <taxon>Sporisorium</taxon>
    </lineage>
</organism>
<dbReference type="InterPro" id="IPR013933">
    <property type="entry name" value="CRC_Rsc7/Swp82"/>
</dbReference>
<protein>
    <submittedName>
        <fullName evidence="2">Uncharacterized protein</fullName>
    </submittedName>
</protein>
<dbReference type="AlphaFoldDB" id="A0A4U7KQ44"/>
<comment type="caution">
    <text evidence="2">The sequence shown here is derived from an EMBL/GenBank/DDBJ whole genome shotgun (WGS) entry which is preliminary data.</text>
</comment>
<reference evidence="2 3" key="1">
    <citation type="submission" date="2019-05" db="EMBL/GenBank/DDBJ databases">
        <title>Sporisorium graminicola CBS 10092 draft sequencing and annotation.</title>
        <authorList>
            <person name="Solano-Gonzalez S."/>
            <person name="Caddick M.X."/>
            <person name="Darby A."/>
        </authorList>
    </citation>
    <scope>NUCLEOTIDE SEQUENCE [LARGE SCALE GENOMIC DNA]</scope>
    <source>
        <strain evidence="2 3">CBS 10092</strain>
    </source>
</reference>
<name>A0A4U7KQ44_9BASI</name>
<feature type="compositionally biased region" description="Low complexity" evidence="1">
    <location>
        <begin position="20"/>
        <end position="30"/>
    </location>
</feature>
<gene>
    <name evidence="2" type="ORF">EX895_006192</name>
</gene>
<evidence type="ECO:0000313" key="2">
    <source>
        <dbReference type="EMBL" id="TKY85112.1"/>
    </source>
</evidence>
<evidence type="ECO:0000313" key="3">
    <source>
        <dbReference type="Proteomes" id="UP000306050"/>
    </source>
</evidence>
<accession>A0A4U7KQ44</accession>
<keyword evidence="3" id="KW-1185">Reference proteome</keyword>
<evidence type="ECO:0000256" key="1">
    <source>
        <dbReference type="SAM" id="MobiDB-lite"/>
    </source>
</evidence>
<feature type="compositionally biased region" description="Low complexity" evidence="1">
    <location>
        <begin position="171"/>
        <end position="187"/>
    </location>
</feature>